<dbReference type="RefSeq" id="WP_229489723.1">
    <property type="nucleotide sequence ID" value="NZ_JAIVFQ010000099.1"/>
</dbReference>
<dbReference type="InterPro" id="IPR004360">
    <property type="entry name" value="Glyas_Fos-R_dOase_dom"/>
</dbReference>
<dbReference type="Pfam" id="PF00903">
    <property type="entry name" value="Glyoxalase"/>
    <property type="match status" value="1"/>
</dbReference>
<protein>
    <submittedName>
        <fullName evidence="2">VOC family protein</fullName>
    </submittedName>
</protein>
<dbReference type="InterPro" id="IPR051332">
    <property type="entry name" value="Fosfomycin_Res_Enzymes"/>
</dbReference>
<evidence type="ECO:0000313" key="2">
    <source>
        <dbReference type="EMBL" id="MCC5603917.1"/>
    </source>
</evidence>
<dbReference type="EMBL" id="JAIVFQ010000099">
    <property type="protein sequence ID" value="MCC5603917.1"/>
    <property type="molecule type" value="Genomic_DNA"/>
</dbReference>
<dbReference type="InterPro" id="IPR029068">
    <property type="entry name" value="Glyas_Bleomycin-R_OHBP_Dase"/>
</dbReference>
<gene>
    <name evidence="2" type="ORF">LC586_33305</name>
</gene>
<evidence type="ECO:0000313" key="3">
    <source>
        <dbReference type="Proteomes" id="UP001199525"/>
    </source>
</evidence>
<feature type="domain" description="VOC" evidence="1">
    <location>
        <begin position="5"/>
        <end position="127"/>
    </location>
</feature>
<sequence length="144" mass="15977">MSDLGFTHIALAVTNVDASISFYAKYAQMTVVHRRTDQTTQVDVAWISDLTRPFVIVLIKEAKVEGALLPQSHLGVAYQNREEVTRLCDQARAEGLLLAGPNDWGPPVGYWAYLRDPDGHTLEISYGQEINFTVKQARDATGLT</sequence>
<dbReference type="SUPFAM" id="SSF54593">
    <property type="entry name" value="Glyoxalase/Bleomycin resistance protein/Dihydroxybiphenyl dioxygenase"/>
    <property type="match status" value="1"/>
</dbReference>
<organism evidence="2 3">
    <name type="scientific">Nostoc favosum CHAB5714</name>
    <dbReference type="NCBI Taxonomy" id="2780399"/>
    <lineage>
        <taxon>Bacteria</taxon>
        <taxon>Bacillati</taxon>
        <taxon>Cyanobacteriota</taxon>
        <taxon>Cyanophyceae</taxon>
        <taxon>Nostocales</taxon>
        <taxon>Nostocaceae</taxon>
        <taxon>Nostoc</taxon>
        <taxon>Nostoc favosum</taxon>
    </lineage>
</organism>
<dbReference type="InterPro" id="IPR037523">
    <property type="entry name" value="VOC_core"/>
</dbReference>
<dbReference type="PANTHER" id="PTHR36113:SF3">
    <property type="entry name" value="SLL5075 PROTEIN"/>
    <property type="match status" value="1"/>
</dbReference>
<dbReference type="PANTHER" id="PTHR36113">
    <property type="entry name" value="LYASE, PUTATIVE-RELATED-RELATED"/>
    <property type="match status" value="1"/>
</dbReference>
<reference evidence="2 3" key="1">
    <citation type="journal article" date="2021" name="Microorganisms">
        <title>Genome Evolution of Filamentous Cyanobacterium Nostoc Species: From Facultative Symbiosis to Free Living.</title>
        <authorList>
            <person name="Huo D."/>
            <person name="Li H."/>
            <person name="Cai F."/>
            <person name="Guo X."/>
            <person name="Qiao Z."/>
            <person name="Wang W."/>
            <person name="Yu G."/>
            <person name="Li R."/>
        </authorList>
    </citation>
    <scope>NUCLEOTIDE SEQUENCE [LARGE SCALE GENOMIC DNA]</scope>
    <source>
        <strain evidence="2 3">CHAB 5714</strain>
    </source>
</reference>
<dbReference type="Gene3D" id="3.10.180.10">
    <property type="entry name" value="2,3-Dihydroxybiphenyl 1,2-Dioxygenase, domain 1"/>
    <property type="match status" value="1"/>
</dbReference>
<keyword evidence="3" id="KW-1185">Reference proteome</keyword>
<dbReference type="Proteomes" id="UP001199525">
    <property type="component" value="Unassembled WGS sequence"/>
</dbReference>
<proteinExistence type="predicted"/>
<dbReference type="CDD" id="cd06587">
    <property type="entry name" value="VOC"/>
    <property type="match status" value="1"/>
</dbReference>
<evidence type="ECO:0000259" key="1">
    <source>
        <dbReference type="PROSITE" id="PS51819"/>
    </source>
</evidence>
<dbReference type="PROSITE" id="PS51819">
    <property type="entry name" value="VOC"/>
    <property type="match status" value="1"/>
</dbReference>
<name>A0ABS8II15_9NOSO</name>
<comment type="caution">
    <text evidence="2">The sequence shown here is derived from an EMBL/GenBank/DDBJ whole genome shotgun (WGS) entry which is preliminary data.</text>
</comment>
<accession>A0ABS8II15</accession>